<evidence type="ECO:0000313" key="21">
    <source>
        <dbReference type="Proteomes" id="UP000016923"/>
    </source>
</evidence>
<evidence type="ECO:0000256" key="18">
    <source>
        <dbReference type="SAM" id="Phobius"/>
    </source>
</evidence>
<keyword evidence="10" id="KW-0833">Ubl conjugation pathway</keyword>
<dbReference type="PANTHER" id="PTHR22763:SF184">
    <property type="entry name" value="E3 UBIQUITIN-PROTEIN LIGASE SYNOVIOLIN"/>
    <property type="match status" value="1"/>
</dbReference>
<keyword evidence="11" id="KW-0256">Endoplasmic reticulum</keyword>
<feature type="transmembrane region" description="Helical" evidence="18">
    <location>
        <begin position="138"/>
        <end position="160"/>
    </location>
</feature>
<keyword evidence="16" id="KW-0175">Coiled coil</keyword>
<evidence type="ECO:0000256" key="5">
    <source>
        <dbReference type="ARBA" id="ARBA00012483"/>
    </source>
</evidence>
<reference evidence="20 21" key="1">
    <citation type="journal article" date="2013" name="BMC Genomics">
        <title>The genome and transcriptome of the pine saprophyte Ophiostoma piceae, and a comparison with the bark beetle-associated pine pathogen Grosmannia clavigera.</title>
        <authorList>
            <person name="Haridas S."/>
            <person name="Wang Y."/>
            <person name="Lim L."/>
            <person name="Massoumi Alamouti S."/>
            <person name="Jackman S."/>
            <person name="Docking R."/>
            <person name="Robertson G."/>
            <person name="Birol I."/>
            <person name="Bohlmann J."/>
            <person name="Breuil C."/>
        </authorList>
    </citation>
    <scope>NUCLEOTIDE SEQUENCE [LARGE SCALE GENOMIC DNA]</scope>
    <source>
        <strain evidence="20 21">UAMH 11346</strain>
    </source>
</reference>
<feature type="compositionally biased region" description="Acidic residues" evidence="17">
    <location>
        <begin position="233"/>
        <end position="244"/>
    </location>
</feature>
<dbReference type="Gene3D" id="3.30.40.10">
    <property type="entry name" value="Zinc/RING finger domain, C3HC4 (zinc finger)"/>
    <property type="match status" value="1"/>
</dbReference>
<feature type="transmembrane region" description="Helical" evidence="18">
    <location>
        <begin position="98"/>
        <end position="118"/>
    </location>
</feature>
<keyword evidence="21" id="KW-1185">Reference proteome</keyword>
<keyword evidence="6" id="KW-0808">Transferase</keyword>
<dbReference type="SMART" id="SM00184">
    <property type="entry name" value="RING"/>
    <property type="match status" value="1"/>
</dbReference>
<evidence type="ECO:0000256" key="8">
    <source>
        <dbReference type="ARBA" id="ARBA00022723"/>
    </source>
</evidence>
<evidence type="ECO:0000256" key="16">
    <source>
        <dbReference type="SAM" id="Coils"/>
    </source>
</evidence>
<evidence type="ECO:0000256" key="13">
    <source>
        <dbReference type="ARBA" id="ARBA00022989"/>
    </source>
</evidence>
<dbReference type="EC" id="2.3.2.27" evidence="5"/>
<keyword evidence="7 18" id="KW-0812">Transmembrane</keyword>
<feature type="compositionally biased region" description="Low complexity" evidence="17">
    <location>
        <begin position="791"/>
        <end position="813"/>
    </location>
</feature>
<dbReference type="GO" id="GO:0043161">
    <property type="term" value="P:proteasome-mediated ubiquitin-dependent protein catabolic process"/>
    <property type="evidence" value="ECO:0007669"/>
    <property type="project" value="TreeGrafter"/>
</dbReference>
<dbReference type="PANTHER" id="PTHR22763">
    <property type="entry name" value="RING ZINC FINGER PROTEIN"/>
    <property type="match status" value="1"/>
</dbReference>
<feature type="transmembrane region" description="Helical" evidence="18">
    <location>
        <begin position="172"/>
        <end position="191"/>
    </location>
</feature>
<name>S3CA32_OPHP1</name>
<dbReference type="GO" id="GO:0005789">
    <property type="term" value="C:endoplasmic reticulum membrane"/>
    <property type="evidence" value="ECO:0007669"/>
    <property type="project" value="UniProtKB-SubCell"/>
</dbReference>
<evidence type="ECO:0000256" key="4">
    <source>
        <dbReference type="ARBA" id="ARBA00010089"/>
    </source>
</evidence>
<feature type="compositionally biased region" description="Low complexity" evidence="17">
    <location>
        <begin position="626"/>
        <end position="641"/>
    </location>
</feature>
<dbReference type="CDD" id="cd16479">
    <property type="entry name" value="RING-H2_synoviolin"/>
    <property type="match status" value="1"/>
</dbReference>
<dbReference type="GO" id="GO:0061630">
    <property type="term" value="F:ubiquitin protein ligase activity"/>
    <property type="evidence" value="ECO:0007669"/>
    <property type="project" value="UniProtKB-EC"/>
</dbReference>
<evidence type="ECO:0000259" key="19">
    <source>
        <dbReference type="PROSITE" id="PS50089"/>
    </source>
</evidence>
<dbReference type="VEuPathDB" id="FungiDB:F503_07463"/>
<dbReference type="STRING" id="1262450.S3CA32"/>
<evidence type="ECO:0000256" key="1">
    <source>
        <dbReference type="ARBA" id="ARBA00000900"/>
    </source>
</evidence>
<dbReference type="InterPro" id="IPR001841">
    <property type="entry name" value="Znf_RING"/>
</dbReference>
<dbReference type="InterPro" id="IPR058051">
    <property type="entry name" value="Znf_RING_synoviolin"/>
</dbReference>
<evidence type="ECO:0000256" key="3">
    <source>
        <dbReference type="ARBA" id="ARBA00004906"/>
    </source>
</evidence>
<evidence type="ECO:0000256" key="6">
    <source>
        <dbReference type="ARBA" id="ARBA00022679"/>
    </source>
</evidence>
<feature type="region of interest" description="Disordered" evidence="17">
    <location>
        <begin position="626"/>
        <end position="709"/>
    </location>
</feature>
<comment type="pathway">
    <text evidence="3">Protein modification; protein ubiquitination.</text>
</comment>
<feature type="compositionally biased region" description="Low complexity" evidence="17">
    <location>
        <begin position="752"/>
        <end position="781"/>
    </location>
</feature>
<dbReference type="GO" id="GO:0036503">
    <property type="term" value="P:ERAD pathway"/>
    <property type="evidence" value="ECO:0007669"/>
    <property type="project" value="TreeGrafter"/>
</dbReference>
<dbReference type="SUPFAM" id="SSF57850">
    <property type="entry name" value="RING/U-box"/>
    <property type="match status" value="1"/>
</dbReference>
<keyword evidence="14 18" id="KW-0472">Membrane</keyword>
<dbReference type="UniPathway" id="UPA00143"/>
<feature type="compositionally biased region" description="Acidic residues" evidence="17">
    <location>
        <begin position="842"/>
        <end position="856"/>
    </location>
</feature>
<dbReference type="InterPro" id="IPR050731">
    <property type="entry name" value="HRD1_E3_ubiq-ligases"/>
</dbReference>
<comment type="similarity">
    <text evidence="4">Belongs to the HRD1 family.</text>
</comment>
<keyword evidence="8" id="KW-0479">Metal-binding</keyword>
<evidence type="ECO:0000256" key="9">
    <source>
        <dbReference type="ARBA" id="ARBA00022771"/>
    </source>
</evidence>
<feature type="coiled-coil region" evidence="16">
    <location>
        <begin position="587"/>
        <end position="621"/>
    </location>
</feature>
<evidence type="ECO:0000256" key="11">
    <source>
        <dbReference type="ARBA" id="ARBA00022824"/>
    </source>
</evidence>
<dbReference type="Pfam" id="PF12678">
    <property type="entry name" value="zf-rbx1"/>
    <property type="match status" value="1"/>
</dbReference>
<dbReference type="eggNOG" id="KOG0802">
    <property type="taxonomic scope" value="Eukaryota"/>
</dbReference>
<evidence type="ECO:0000256" key="12">
    <source>
        <dbReference type="ARBA" id="ARBA00022833"/>
    </source>
</evidence>
<dbReference type="OMA" id="HILHFAC"/>
<feature type="region of interest" description="Disordered" evidence="17">
    <location>
        <begin position="462"/>
        <end position="502"/>
    </location>
</feature>
<keyword evidence="9 15" id="KW-0863">Zinc-finger</keyword>
<keyword evidence="12" id="KW-0862">Zinc</keyword>
<dbReference type="EMBL" id="KE148147">
    <property type="protein sequence ID" value="EPE09687.1"/>
    <property type="molecule type" value="Genomic_DNA"/>
</dbReference>
<comment type="catalytic activity">
    <reaction evidence="1">
        <text>S-ubiquitinyl-[E2 ubiquitin-conjugating enzyme]-L-cysteine + [acceptor protein]-L-lysine = [E2 ubiquitin-conjugating enzyme]-L-cysteine + N(6)-ubiquitinyl-[acceptor protein]-L-lysine.</text>
        <dbReference type="EC" id="2.3.2.27"/>
    </reaction>
</comment>
<dbReference type="InterPro" id="IPR013083">
    <property type="entry name" value="Znf_RING/FYVE/PHD"/>
</dbReference>
<dbReference type="InterPro" id="IPR057992">
    <property type="entry name" value="TPR_SYVN1_N"/>
</dbReference>
<organism evidence="20 21">
    <name type="scientific">Ophiostoma piceae (strain UAMH 11346)</name>
    <name type="common">Sap stain fungus</name>
    <dbReference type="NCBI Taxonomy" id="1262450"/>
    <lineage>
        <taxon>Eukaryota</taxon>
        <taxon>Fungi</taxon>
        <taxon>Dikarya</taxon>
        <taxon>Ascomycota</taxon>
        <taxon>Pezizomycotina</taxon>
        <taxon>Sordariomycetes</taxon>
        <taxon>Sordariomycetidae</taxon>
        <taxon>Ophiostomatales</taxon>
        <taxon>Ophiostomataceae</taxon>
        <taxon>Ophiostoma</taxon>
    </lineage>
</organism>
<evidence type="ECO:0000256" key="7">
    <source>
        <dbReference type="ARBA" id="ARBA00022692"/>
    </source>
</evidence>
<evidence type="ECO:0000313" key="20">
    <source>
        <dbReference type="EMBL" id="EPE09687.1"/>
    </source>
</evidence>
<feature type="transmembrane region" description="Helical" evidence="18">
    <location>
        <begin position="272"/>
        <end position="291"/>
    </location>
</feature>
<feature type="domain" description="RING-type" evidence="19">
    <location>
        <begin position="340"/>
        <end position="391"/>
    </location>
</feature>
<evidence type="ECO:0000256" key="2">
    <source>
        <dbReference type="ARBA" id="ARBA00004477"/>
    </source>
</evidence>
<dbReference type="InterPro" id="IPR024766">
    <property type="entry name" value="Znf_RING_H2"/>
</dbReference>
<feature type="region of interest" description="Disordered" evidence="17">
    <location>
        <begin position="742"/>
        <end position="856"/>
    </location>
</feature>
<gene>
    <name evidence="20" type="ORF">F503_07463</name>
</gene>
<feature type="region of interest" description="Disordered" evidence="17">
    <location>
        <begin position="225"/>
        <end position="244"/>
    </location>
</feature>
<proteinExistence type="inferred from homology"/>
<comment type="subcellular location">
    <subcellularLocation>
        <location evidence="2">Endoplasmic reticulum membrane</location>
        <topology evidence="2">Multi-pass membrane protein</topology>
    </subcellularLocation>
</comment>
<protein>
    <recommendedName>
        <fullName evidence="5">RING-type E3 ubiquitin transferase</fullName>
        <ecNumber evidence="5">2.3.2.27</ecNumber>
    </recommendedName>
</protein>
<dbReference type="Pfam" id="PF25563">
    <property type="entry name" value="TPR_SYVN1_N"/>
    <property type="match status" value="1"/>
</dbReference>
<dbReference type="GO" id="GO:0008270">
    <property type="term" value="F:zinc ion binding"/>
    <property type="evidence" value="ECO:0007669"/>
    <property type="project" value="UniProtKB-KW"/>
</dbReference>
<dbReference type="HOGENOM" id="CLU_009169_1_1_1"/>
<keyword evidence="13 18" id="KW-1133">Transmembrane helix</keyword>
<evidence type="ECO:0000256" key="10">
    <source>
        <dbReference type="ARBA" id="ARBA00022786"/>
    </source>
</evidence>
<feature type="compositionally biased region" description="Low complexity" evidence="17">
    <location>
        <begin position="462"/>
        <end position="488"/>
    </location>
</feature>
<dbReference type="AlphaFoldDB" id="S3CA32"/>
<evidence type="ECO:0000256" key="15">
    <source>
        <dbReference type="PROSITE-ProRule" id="PRU00175"/>
    </source>
</evidence>
<dbReference type="GO" id="GO:0016567">
    <property type="term" value="P:protein ubiquitination"/>
    <property type="evidence" value="ECO:0007669"/>
    <property type="project" value="UniProtKB-UniPathway"/>
</dbReference>
<evidence type="ECO:0000256" key="14">
    <source>
        <dbReference type="ARBA" id="ARBA00023136"/>
    </source>
</evidence>
<accession>S3CA32</accession>
<feature type="transmembrane region" description="Helical" evidence="18">
    <location>
        <begin position="36"/>
        <end position="60"/>
    </location>
</feature>
<evidence type="ECO:0000256" key="17">
    <source>
        <dbReference type="SAM" id="MobiDB-lite"/>
    </source>
</evidence>
<dbReference type="Proteomes" id="UP000016923">
    <property type="component" value="Unassembled WGS sequence"/>
</dbReference>
<dbReference type="OrthoDB" id="7759664at2759"/>
<dbReference type="PROSITE" id="PS50089">
    <property type="entry name" value="ZF_RING_2"/>
    <property type="match status" value="1"/>
</dbReference>
<sequence length="856" mass="91580">MRLAWYAGASTALATGVVISAFHQRANFYSAMVYLYQSNLCLMILINLVFLAYSSFVYSLQRICFGQLRAVEVEQLYERAWFAITETCLAMTIFRDEFGGFFIVMFVSLLTGKVWGWIGEGRIEALEQQPPANPRLFHTRLIISLLLSLVYDSSLLYYAITTVIAKARPDMMVMFLFEFAVLLVTSLHTALRYSIILFDTEIVKKQTKERLEDRRRQVREEREAILRRREAGEPDNGEPLPDEEDVDEMDIEVPGWEAKGQYVLGLDLWTDFTKLCIYAVFFAVLFYLYGLPLHIIRDLFMTVRSFIKRLGALMKYRQAIKDMNRYADATEEDLSRENTCIICREDMHVWDLNDASRIERTRPKKLPCGHILHLGCLKSWMERQQVCPTCRRSVVINDAAVAAAAAAQRNAENAMFRFNVGAGAGGAAAPGGGAGGDVPGAGAGVNGAGAAANGVPNPMFPGANGQAPAAAAGFGADANNPHNHAHGQQPPPPPAGNGRGGLRMFNFGPFRLGFAQGAPQDVDEIVRRFGLPQGGAIRHPHAAGGLHEFGGLHGHGLAAAGQAFGGLPPVPTLQSYSTSAESISADLRNVEDRIERGIIELQIASEEVVALRALLSELQRIRSGQAATAAPASPTPTGAQPESSAAAETQEGVNPAAQFGQLPLPNAFPPRTPADSTAGPSQPPPPPVSTFGYPRPAQTHATAPSAVHLSTDREIPAIPSGSAELPAGVQIPAGWSLLPLRRFDSSIPTPPQADATTAPAGPSTSNETSSSTPAEATPSSSQRAASDTVEETTAPAAAARTTTQETSATSITPTAPPIWGGPAQLFGPPGQATVPAAKVESESESEDSSSSDSASE</sequence>